<proteinExistence type="predicted"/>
<name>A0A3B0TMZ9_9ZZZZ</name>
<protein>
    <submittedName>
        <fullName evidence="1">Uncharacterized protein</fullName>
    </submittedName>
</protein>
<dbReference type="EMBL" id="UOEN01000399">
    <property type="protein sequence ID" value="VAW18030.1"/>
    <property type="molecule type" value="Genomic_DNA"/>
</dbReference>
<dbReference type="SUPFAM" id="SSF48208">
    <property type="entry name" value="Six-hairpin glycosidases"/>
    <property type="match status" value="1"/>
</dbReference>
<dbReference type="InterPro" id="IPR008928">
    <property type="entry name" value="6-hairpin_glycosidase_sf"/>
</dbReference>
<dbReference type="GO" id="GO:0005975">
    <property type="term" value="P:carbohydrate metabolic process"/>
    <property type="evidence" value="ECO:0007669"/>
    <property type="project" value="InterPro"/>
</dbReference>
<feature type="non-terminal residue" evidence="1">
    <location>
        <position position="425"/>
    </location>
</feature>
<evidence type="ECO:0000313" key="1">
    <source>
        <dbReference type="EMBL" id="VAW18030.1"/>
    </source>
</evidence>
<organism evidence="1">
    <name type="scientific">hydrothermal vent metagenome</name>
    <dbReference type="NCBI Taxonomy" id="652676"/>
    <lineage>
        <taxon>unclassified sequences</taxon>
        <taxon>metagenomes</taxon>
        <taxon>ecological metagenomes</taxon>
    </lineage>
</organism>
<feature type="non-terminal residue" evidence="1">
    <location>
        <position position="1"/>
    </location>
</feature>
<sequence length="425" mass="47177">GSYDFQDRNAIEFFLAGSVWDVMGRGSTGRVGWVELQDIVAMIVDPNDKGITNYFGKNIREQFGLRNGEIWDNMYYDKNLPVLFSIDLSIPEIELNNVIDQFVDQHQNVFQLNKIDPDRLKQIAVVYIWMGRFIRGIEKYYGKQRQAEDNIDGSPTQAGSPIEIIPQKDEGHEVGQTDSSSPVTLKSTVLSLAFLISLGVTVEAGAADVSLDQFDRAYMVDQISLGIISAGDKRTGIAVSHLGFPGFETVKFTYDAAVDPLVLKASGKQQEAERRLDRYAKALRFVKEKSNRVGIRGIVKTFERRHGPGNVRGLINAFNITSTQPQGQGQLEYIVTPGPNAFMAAAFLGVNTQKYLDVALMLGDALLSMQRPDGGVSAGDRGFENVDIEPHMDTLAVFLQLYEVTGDPKWKKASDNAWKYFVNSG</sequence>
<accession>A0A3B0TMZ9</accession>
<gene>
    <name evidence="1" type="ORF">MNBD_BACTEROID05-1043</name>
</gene>
<dbReference type="AlphaFoldDB" id="A0A3B0TMZ9"/>
<reference evidence="1" key="1">
    <citation type="submission" date="2018-06" db="EMBL/GenBank/DDBJ databases">
        <authorList>
            <person name="Zhirakovskaya E."/>
        </authorList>
    </citation>
    <scope>NUCLEOTIDE SEQUENCE</scope>
</reference>